<feature type="compositionally biased region" description="Low complexity" evidence="5">
    <location>
        <begin position="185"/>
        <end position="198"/>
    </location>
</feature>
<feature type="region of interest" description="Disordered" evidence="5">
    <location>
        <begin position="240"/>
        <end position="346"/>
    </location>
</feature>
<evidence type="ECO:0000256" key="2">
    <source>
        <dbReference type="ARBA" id="ARBA00022692"/>
    </source>
</evidence>
<protein>
    <submittedName>
        <fullName evidence="8">Uncharacterized protein</fullName>
    </submittedName>
</protein>
<comment type="subcellular location">
    <subcellularLocation>
        <location evidence="1">Membrane</location>
        <topology evidence="1">Single-pass membrane protein</topology>
    </subcellularLocation>
</comment>
<keyword evidence="4 6" id="KW-0472">Membrane</keyword>
<accession>A0ABR3FRX1</accession>
<keyword evidence="3 6" id="KW-1133">Transmembrane helix</keyword>
<evidence type="ECO:0000313" key="8">
    <source>
        <dbReference type="EMBL" id="KAL0577868.1"/>
    </source>
</evidence>
<organism evidence="8 9">
    <name type="scientific">Marasmius crinis-equi</name>
    <dbReference type="NCBI Taxonomy" id="585013"/>
    <lineage>
        <taxon>Eukaryota</taxon>
        <taxon>Fungi</taxon>
        <taxon>Dikarya</taxon>
        <taxon>Basidiomycota</taxon>
        <taxon>Agaricomycotina</taxon>
        <taxon>Agaricomycetes</taxon>
        <taxon>Agaricomycetidae</taxon>
        <taxon>Agaricales</taxon>
        <taxon>Marasmiineae</taxon>
        <taxon>Marasmiaceae</taxon>
        <taxon>Marasmius</taxon>
    </lineage>
</organism>
<proteinExistence type="predicted"/>
<keyword evidence="2 6" id="KW-0812">Transmembrane</keyword>
<dbReference type="Proteomes" id="UP001465976">
    <property type="component" value="Unassembled WGS sequence"/>
</dbReference>
<evidence type="ECO:0000256" key="4">
    <source>
        <dbReference type="ARBA" id="ARBA00023136"/>
    </source>
</evidence>
<evidence type="ECO:0000256" key="7">
    <source>
        <dbReference type="SAM" id="SignalP"/>
    </source>
</evidence>
<dbReference type="Gene3D" id="1.20.5.510">
    <property type="entry name" value="Single helix bin"/>
    <property type="match status" value="1"/>
</dbReference>
<evidence type="ECO:0000256" key="6">
    <source>
        <dbReference type="SAM" id="Phobius"/>
    </source>
</evidence>
<feature type="compositionally biased region" description="Polar residues" evidence="5">
    <location>
        <begin position="162"/>
        <end position="184"/>
    </location>
</feature>
<feature type="signal peptide" evidence="7">
    <location>
        <begin position="1"/>
        <end position="25"/>
    </location>
</feature>
<feature type="compositionally biased region" description="Polar residues" evidence="5">
    <location>
        <begin position="289"/>
        <end position="330"/>
    </location>
</feature>
<comment type="caution">
    <text evidence="8">The sequence shown here is derived from an EMBL/GenBank/DDBJ whole genome shotgun (WGS) entry which is preliminary data.</text>
</comment>
<feature type="region of interest" description="Disordered" evidence="5">
    <location>
        <begin position="151"/>
        <end position="198"/>
    </location>
</feature>
<evidence type="ECO:0000256" key="5">
    <source>
        <dbReference type="SAM" id="MobiDB-lite"/>
    </source>
</evidence>
<keyword evidence="9" id="KW-1185">Reference proteome</keyword>
<dbReference type="InterPro" id="IPR051694">
    <property type="entry name" value="Immunoregulatory_rcpt-like"/>
</dbReference>
<keyword evidence="7" id="KW-0732">Signal</keyword>
<evidence type="ECO:0000256" key="3">
    <source>
        <dbReference type="ARBA" id="ARBA00022989"/>
    </source>
</evidence>
<gene>
    <name evidence="8" type="ORF">V5O48_004104</name>
</gene>
<reference evidence="8 9" key="1">
    <citation type="submission" date="2024-02" db="EMBL/GenBank/DDBJ databases">
        <title>A draft genome for the cacao thread blight pathogen Marasmius crinis-equi.</title>
        <authorList>
            <person name="Cohen S.P."/>
            <person name="Baruah I.K."/>
            <person name="Amoako-Attah I."/>
            <person name="Bukari Y."/>
            <person name="Meinhardt L.W."/>
            <person name="Bailey B.A."/>
        </authorList>
    </citation>
    <scope>NUCLEOTIDE SEQUENCE [LARGE SCALE GENOMIC DNA]</scope>
    <source>
        <strain evidence="8 9">GH-76</strain>
    </source>
</reference>
<name>A0ABR3FRX1_9AGAR</name>
<sequence>MKGLTLTAALEVAVLFASVPWTVQAQQFPPAKCDSAIDYSWAFNSKNQSPCDVASYLGGVCNAGNFEIPALNLSQQYLGPTVATQNPCRCSTAFYSVLSACAACQGRTYLKWSAYNGNCSSVHTGFSEGIPAGTAVPSWAYIDITPSDGFDPTQARAAANGPESTGTPKPSQTNTPSAIASPTQSSSSDSSDSGGSKSNAGAIAGGVVGGIAGLAIVAGLVFWFLRRRRARPRGITDIDAPFAVNTGNLPPTSPDPTRVGSPFSLDTQTAPKPVLYNPADPRTFPDSRGYQTPQPRTPGWQDSTYPVSQHYRSQSYESDINQTSAQSIHSSPGHRRNYSGAAEVQF</sequence>
<evidence type="ECO:0000256" key="1">
    <source>
        <dbReference type="ARBA" id="ARBA00004167"/>
    </source>
</evidence>
<feature type="chain" id="PRO_5046420885" evidence="7">
    <location>
        <begin position="26"/>
        <end position="346"/>
    </location>
</feature>
<dbReference type="EMBL" id="JBAHYK010000132">
    <property type="protein sequence ID" value="KAL0577868.1"/>
    <property type="molecule type" value="Genomic_DNA"/>
</dbReference>
<evidence type="ECO:0000313" key="9">
    <source>
        <dbReference type="Proteomes" id="UP001465976"/>
    </source>
</evidence>
<dbReference type="PANTHER" id="PTHR15549">
    <property type="entry name" value="PAIRED IMMUNOGLOBULIN-LIKE TYPE 2 RECEPTOR"/>
    <property type="match status" value="1"/>
</dbReference>
<dbReference type="PANTHER" id="PTHR15549:SF27">
    <property type="entry name" value="CHITIN-BINDING TYPE-1 DOMAIN-CONTAINING PROTEIN"/>
    <property type="match status" value="1"/>
</dbReference>
<feature type="transmembrane region" description="Helical" evidence="6">
    <location>
        <begin position="200"/>
        <end position="225"/>
    </location>
</feature>